<dbReference type="InParanoid" id="A0A0C2X1I5"/>
<sequence>MSSRLTDTEPIANKFNGLYDAIIHERFPSSQFVVTPQYPTLEAPEPFGVGASNFAISFVIEPVGLESPVLFIEVTPPTYIVPPNARKQAEKQIRARFGSLDHLVRIPKLYGISAIGKQVSYYTYDRASGAVEPAALPADPNRVIDTAPVERWANIMQEEGRTKFLAMVEEIKQMFLLFPTITSLRPAV</sequence>
<evidence type="ECO:0000313" key="2">
    <source>
        <dbReference type="Proteomes" id="UP000054549"/>
    </source>
</evidence>
<reference evidence="1 2" key="1">
    <citation type="submission" date="2014-04" db="EMBL/GenBank/DDBJ databases">
        <title>Evolutionary Origins and Diversification of the Mycorrhizal Mutualists.</title>
        <authorList>
            <consortium name="DOE Joint Genome Institute"/>
            <consortium name="Mycorrhizal Genomics Consortium"/>
            <person name="Kohler A."/>
            <person name="Kuo A."/>
            <person name="Nagy L.G."/>
            <person name="Floudas D."/>
            <person name="Copeland A."/>
            <person name="Barry K.W."/>
            <person name="Cichocki N."/>
            <person name="Veneault-Fourrey C."/>
            <person name="LaButti K."/>
            <person name="Lindquist E.A."/>
            <person name="Lipzen A."/>
            <person name="Lundell T."/>
            <person name="Morin E."/>
            <person name="Murat C."/>
            <person name="Riley R."/>
            <person name="Ohm R."/>
            <person name="Sun H."/>
            <person name="Tunlid A."/>
            <person name="Henrissat B."/>
            <person name="Grigoriev I.V."/>
            <person name="Hibbett D.S."/>
            <person name="Martin F."/>
        </authorList>
    </citation>
    <scope>NUCLEOTIDE SEQUENCE [LARGE SCALE GENOMIC DNA]</scope>
    <source>
        <strain evidence="1 2">Koide BX008</strain>
    </source>
</reference>
<protein>
    <submittedName>
        <fullName evidence="1">Uncharacterized protein</fullName>
    </submittedName>
</protein>
<accession>A0A0C2X1I5</accession>
<dbReference type="EMBL" id="KN818269">
    <property type="protein sequence ID" value="KIL62558.1"/>
    <property type="molecule type" value="Genomic_DNA"/>
</dbReference>
<organism evidence="1 2">
    <name type="scientific">Amanita muscaria (strain Koide BX008)</name>
    <dbReference type="NCBI Taxonomy" id="946122"/>
    <lineage>
        <taxon>Eukaryota</taxon>
        <taxon>Fungi</taxon>
        <taxon>Dikarya</taxon>
        <taxon>Basidiomycota</taxon>
        <taxon>Agaricomycotina</taxon>
        <taxon>Agaricomycetes</taxon>
        <taxon>Agaricomycetidae</taxon>
        <taxon>Agaricales</taxon>
        <taxon>Pluteineae</taxon>
        <taxon>Amanitaceae</taxon>
        <taxon>Amanita</taxon>
    </lineage>
</organism>
<dbReference type="Proteomes" id="UP000054549">
    <property type="component" value="Unassembled WGS sequence"/>
</dbReference>
<dbReference type="HOGENOM" id="CLU_085786_3_1_1"/>
<gene>
    <name evidence="1" type="ORF">M378DRAFT_193175</name>
</gene>
<dbReference type="STRING" id="946122.A0A0C2X1I5"/>
<name>A0A0C2X1I5_AMAMK</name>
<dbReference type="AlphaFoldDB" id="A0A0C2X1I5"/>
<evidence type="ECO:0000313" key="1">
    <source>
        <dbReference type="EMBL" id="KIL62558.1"/>
    </source>
</evidence>
<proteinExistence type="predicted"/>
<dbReference type="OrthoDB" id="3255221at2759"/>
<keyword evidence="2" id="KW-1185">Reference proteome</keyword>